<reference evidence="2" key="1">
    <citation type="submission" date="2019-02" db="EMBL/GenBank/DDBJ databases">
        <title>Draft genome of the type strain Pelomonas aquatica CCUG 52575T.</title>
        <authorList>
            <person name="Gomila M."/>
            <person name="Lalucat J."/>
        </authorList>
    </citation>
    <scope>NUCLEOTIDE SEQUENCE</scope>
    <source>
        <strain evidence="2">CCUG 52575</strain>
    </source>
</reference>
<dbReference type="GO" id="GO:0030975">
    <property type="term" value="F:thiamine binding"/>
    <property type="evidence" value="ECO:0007669"/>
    <property type="project" value="TreeGrafter"/>
</dbReference>
<dbReference type="GO" id="GO:0030288">
    <property type="term" value="C:outer membrane-bounded periplasmic space"/>
    <property type="evidence" value="ECO:0007669"/>
    <property type="project" value="TreeGrafter"/>
</dbReference>
<dbReference type="GO" id="GO:0030976">
    <property type="term" value="F:thiamine pyrophosphate binding"/>
    <property type="evidence" value="ECO:0007669"/>
    <property type="project" value="TreeGrafter"/>
</dbReference>
<dbReference type="PROSITE" id="PS51318">
    <property type="entry name" value="TAT"/>
    <property type="match status" value="1"/>
</dbReference>
<dbReference type="SUPFAM" id="SSF53850">
    <property type="entry name" value="Periplasmic binding protein-like II"/>
    <property type="match status" value="1"/>
</dbReference>
<name>A0A9X4LJW8_9BURK</name>
<dbReference type="GO" id="GO:0015888">
    <property type="term" value="P:thiamine transport"/>
    <property type="evidence" value="ECO:0007669"/>
    <property type="project" value="TreeGrafter"/>
</dbReference>
<proteinExistence type="predicted"/>
<evidence type="ECO:0000313" key="3">
    <source>
        <dbReference type="Proteomes" id="UP001152766"/>
    </source>
</evidence>
<dbReference type="PANTHER" id="PTHR30006:SF2">
    <property type="entry name" value="ABC TRANSPORTER SUBSTRATE-BINDING PROTEIN"/>
    <property type="match status" value="1"/>
</dbReference>
<dbReference type="EMBL" id="SGUG01000046">
    <property type="protein sequence ID" value="MDG0864950.1"/>
    <property type="molecule type" value="Genomic_DNA"/>
</dbReference>
<organism evidence="2 3">
    <name type="scientific">Pelomonas aquatica</name>
    <dbReference type="NCBI Taxonomy" id="431058"/>
    <lineage>
        <taxon>Bacteria</taxon>
        <taxon>Pseudomonadati</taxon>
        <taxon>Pseudomonadota</taxon>
        <taxon>Betaproteobacteria</taxon>
        <taxon>Burkholderiales</taxon>
        <taxon>Sphaerotilaceae</taxon>
        <taxon>Roseateles</taxon>
    </lineage>
</organism>
<dbReference type="PANTHER" id="PTHR30006">
    <property type="entry name" value="THIAMINE-BINDING PERIPLASMIC PROTEIN-RELATED"/>
    <property type="match status" value="1"/>
</dbReference>
<keyword evidence="3" id="KW-1185">Reference proteome</keyword>
<dbReference type="AlphaFoldDB" id="A0A9X4LJW8"/>
<dbReference type="RefSeq" id="WP_268146077.1">
    <property type="nucleotide sequence ID" value="NZ_JAPPUW010000001.1"/>
</dbReference>
<accession>A0A9X4LJW8</accession>
<sequence length="353" mass="38366">MSTTLTRRDLLAGLAGATASGLAPRALAQPTALEKAARAEGRIASVGMPDDWANWRATWADLQRLYGLAHVDTDMSSAEEIAKIEAERANASIDIGDVGFEFGAIAKARGITRAYKPTTWSQIPDWAKDPDGHWALAYTGTIAFAVNKRLLKDVPRSWKALFAAQPRVLIGAVGRAAQANATVLAAAHALGGDETRLQPALQAFARLAKARRLISTDPSPALMERAEAEVFLMWDFNALSYRDKLPNAADYELLIPSDGSITSGYTTLLNSYSKRPNAGNLAREYIFSDAGQLNLARGNARPIRVDHMALPEDVKKKLLPAAQYAAARPLKPQVWTEEVKKLPRAWQREVLGA</sequence>
<evidence type="ECO:0000313" key="2">
    <source>
        <dbReference type="EMBL" id="MDG0864950.1"/>
    </source>
</evidence>
<dbReference type="Proteomes" id="UP001152766">
    <property type="component" value="Unassembled WGS sequence"/>
</dbReference>
<protein>
    <submittedName>
        <fullName evidence="2">Extracellular solute-binding protein</fullName>
    </submittedName>
</protein>
<dbReference type="InterPro" id="IPR006311">
    <property type="entry name" value="TAT_signal"/>
</dbReference>
<evidence type="ECO:0000256" key="1">
    <source>
        <dbReference type="ARBA" id="ARBA00022729"/>
    </source>
</evidence>
<dbReference type="Pfam" id="PF13343">
    <property type="entry name" value="SBP_bac_6"/>
    <property type="match status" value="1"/>
</dbReference>
<dbReference type="Gene3D" id="3.40.190.10">
    <property type="entry name" value="Periplasmic binding protein-like II"/>
    <property type="match status" value="2"/>
</dbReference>
<keyword evidence="1" id="KW-0732">Signal</keyword>
<gene>
    <name evidence="2" type="ORF">EXJ73_21040</name>
</gene>
<comment type="caution">
    <text evidence="2">The sequence shown here is derived from an EMBL/GenBank/DDBJ whole genome shotgun (WGS) entry which is preliminary data.</text>
</comment>